<name>A0AAJ7TQH0_PETMA</name>
<dbReference type="PANTHER" id="PTHR45823">
    <property type="entry name" value="T-SNARE COILED-COIL HOMOLOGY DOMAIN-CONTAINING PROTEIN"/>
    <property type="match status" value="1"/>
</dbReference>
<feature type="compositionally biased region" description="Low complexity" evidence="1">
    <location>
        <begin position="323"/>
        <end position="333"/>
    </location>
</feature>
<evidence type="ECO:0000313" key="3">
    <source>
        <dbReference type="RefSeq" id="XP_032820848.1"/>
    </source>
</evidence>
<gene>
    <name evidence="3" type="primary">LOC116948355</name>
</gene>
<feature type="region of interest" description="Disordered" evidence="1">
    <location>
        <begin position="1"/>
        <end position="30"/>
    </location>
</feature>
<dbReference type="AlphaFoldDB" id="A0AAJ7TQH0"/>
<reference evidence="3" key="1">
    <citation type="submission" date="2025-08" db="UniProtKB">
        <authorList>
            <consortium name="RefSeq"/>
        </authorList>
    </citation>
    <scope>IDENTIFICATION</scope>
    <source>
        <tissue evidence="3">Sperm</tissue>
    </source>
</reference>
<dbReference type="KEGG" id="pmrn:116948355"/>
<evidence type="ECO:0000313" key="2">
    <source>
        <dbReference type="Proteomes" id="UP001318040"/>
    </source>
</evidence>
<dbReference type="PANTHER" id="PTHR45823:SF1">
    <property type="entry name" value="T-SNARE COILED-COIL HOMOLOGY DOMAIN-CONTAINING PROTEIN"/>
    <property type="match status" value="1"/>
</dbReference>
<dbReference type="RefSeq" id="XP_032820848.1">
    <property type="nucleotide sequence ID" value="XM_032964957.1"/>
</dbReference>
<accession>A0AAJ7TQH0</accession>
<sequence>MPRGAVARGGEEESGGAQENGESRGSSPNNLASEAARTLSALPHAKIRHVFTGQGIPSWKTFARNVTRAKKINGWTDAQALEQLTIHLDGRAADYAEALPAGTQTQLAELMHQLDLRFGTRNEEEAKAALEARRRQPGEDLRDYAEDVRSLTQIARLGYTTEAIEDLAAEKIQRYLVRTMWWHPDLSGTRLPFNTLVERARKCERLASERAQLRGLGRERHRELAPRGGGGRGALQYRKGSGKGASRAPRDNPRMGSRATNRHGGYSRPGNPHTRGSAQKCEDHPVRDGRATLHSRGASRTGVPVGVRPRTAAYWKGERERTGGPLRGRPPGM</sequence>
<feature type="compositionally biased region" description="Basic and acidic residues" evidence="1">
    <location>
        <begin position="280"/>
        <end position="291"/>
    </location>
</feature>
<keyword evidence="2" id="KW-1185">Reference proteome</keyword>
<proteinExistence type="predicted"/>
<evidence type="ECO:0000256" key="1">
    <source>
        <dbReference type="SAM" id="MobiDB-lite"/>
    </source>
</evidence>
<organism evidence="2 3">
    <name type="scientific">Petromyzon marinus</name>
    <name type="common">Sea lamprey</name>
    <dbReference type="NCBI Taxonomy" id="7757"/>
    <lineage>
        <taxon>Eukaryota</taxon>
        <taxon>Metazoa</taxon>
        <taxon>Chordata</taxon>
        <taxon>Craniata</taxon>
        <taxon>Vertebrata</taxon>
        <taxon>Cyclostomata</taxon>
        <taxon>Hyperoartia</taxon>
        <taxon>Petromyzontiformes</taxon>
        <taxon>Petromyzontidae</taxon>
        <taxon>Petromyzon</taxon>
    </lineage>
</organism>
<feature type="region of interest" description="Disordered" evidence="1">
    <location>
        <begin position="217"/>
        <end position="333"/>
    </location>
</feature>
<dbReference type="Proteomes" id="UP001318040">
    <property type="component" value="Chromosome 33"/>
</dbReference>
<protein>
    <submittedName>
        <fullName evidence="3">Uncharacterized protein LOC116948355</fullName>
    </submittedName>
</protein>